<reference evidence="3" key="1">
    <citation type="submission" date="2022-07" db="EMBL/GenBank/DDBJ databases">
        <title>Phylogenomic reconstructions and comparative analyses of Kickxellomycotina fungi.</title>
        <authorList>
            <person name="Reynolds N.K."/>
            <person name="Stajich J.E."/>
            <person name="Barry K."/>
            <person name="Grigoriev I.V."/>
            <person name="Crous P."/>
            <person name="Smith M.E."/>
        </authorList>
    </citation>
    <scope>NUCLEOTIDE SEQUENCE</scope>
    <source>
        <strain evidence="3">BCRC 34882</strain>
    </source>
</reference>
<comment type="caution">
    <text evidence="3">The sequence shown here is derived from an EMBL/GenBank/DDBJ whole genome shotgun (WGS) entry which is preliminary data.</text>
</comment>
<keyword evidence="4" id="KW-1185">Reference proteome</keyword>
<sequence length="810" mass="87576">METKYSQDSLTEHTCAVLKEKLAANSKGLETTIYADSVALQTINAIFRDGVLGLLELQSVDGGQPRARSVKSLEQYYYNRDASTDTENCLGCLPESSHAMFLVGSASWPSSKGKVWPAIVHILSTHAFESCTLCVSTEEALWADMAAVFPLDKNYFNAQALTIGTISTALVGLLATGSSRNRSELNTDVVKILTIPQLAAMPLTRNIFILPDAKASADGSSNVNNGHGRQSGDSAQNDEETRQQLERVSLNVISLLRSLHLDGKFYSFGDSSRRVARRCAGILRSISNSSNTEKAVVVILDRALDLVSPTHHNNRLLDQLYRGLHRPCESAFDDNSNDRIVAIASEEQGVDGALADTTLLPGQSLISLLRSYNSEEIGVPSSSFGSFDTFDLWETLMAQEKPVAMQLLRRKMLDSLKETSSDYADSLSSMQGKATVDQLQELVNALKLVDSATHASAQYDALVDIAQAVVDVEAVGAKERWAEIEGAEKTLKLIIGGIKDTLQESLESSRSDEYEGSNSADDILETEMSAAWDQVLAGIPKLTVSMVERCDVGIKSAAESFEKQVSTWLWQHTPAPAMILMAASLLAPARCGIPSSQRMLAEQRLASDYMAVCRTIIDSPNLHEQRQYDRKGQEELAGEWANWIMEKVEQVVISHGQRSKSAQWRDLVSLSHGLDGIYMPLFERIVCDVLNGGRCADLEHAEQGTAVVAAANLLKGLGRRFLSNSKSAGGSVSDDALSTSMSRQQQHGSGGHSAGEAATRCNTVVFFIVGGVTFEEAAAVTAAAHQFGGGRKVLFGSTGICSTATIFSSL</sequence>
<dbReference type="InterPro" id="IPR036045">
    <property type="entry name" value="Sec1-like_sf"/>
</dbReference>
<dbReference type="Gene3D" id="3.40.50.1910">
    <property type="match status" value="1"/>
</dbReference>
<evidence type="ECO:0000256" key="2">
    <source>
        <dbReference type="SAM" id="MobiDB-lite"/>
    </source>
</evidence>
<proteinExistence type="inferred from homology"/>
<dbReference type="Pfam" id="PF00995">
    <property type="entry name" value="Sec1"/>
    <property type="match status" value="2"/>
</dbReference>
<protein>
    <recommendedName>
        <fullName evidence="5">Sec1-like protein</fullName>
    </recommendedName>
</protein>
<accession>A0ABQ8PEN6</accession>
<evidence type="ECO:0000313" key="4">
    <source>
        <dbReference type="Proteomes" id="UP001151295"/>
    </source>
</evidence>
<dbReference type="PANTHER" id="PTHR11679">
    <property type="entry name" value="VESICLE PROTEIN SORTING-ASSOCIATED"/>
    <property type="match status" value="1"/>
</dbReference>
<feature type="region of interest" description="Disordered" evidence="2">
    <location>
        <begin position="725"/>
        <end position="756"/>
    </location>
</feature>
<dbReference type="SUPFAM" id="SSF56815">
    <property type="entry name" value="Sec1/munc18-like (SM) proteins"/>
    <property type="match status" value="2"/>
</dbReference>
<feature type="region of interest" description="Disordered" evidence="2">
    <location>
        <begin position="219"/>
        <end position="243"/>
    </location>
</feature>
<dbReference type="EMBL" id="JANBQD010000123">
    <property type="protein sequence ID" value="KAJ1987569.1"/>
    <property type="molecule type" value="Genomic_DNA"/>
</dbReference>
<comment type="similarity">
    <text evidence="1">Belongs to the STXBP/unc-18/SEC1 family.</text>
</comment>
<evidence type="ECO:0008006" key="5">
    <source>
        <dbReference type="Google" id="ProtNLM"/>
    </source>
</evidence>
<dbReference type="InterPro" id="IPR001619">
    <property type="entry name" value="Sec1-like"/>
</dbReference>
<feature type="compositionally biased region" description="Polar residues" evidence="2">
    <location>
        <begin position="219"/>
        <end position="235"/>
    </location>
</feature>
<dbReference type="InterPro" id="IPR027482">
    <property type="entry name" value="Sec1-like_dom2"/>
</dbReference>
<feature type="compositionally biased region" description="Polar residues" evidence="2">
    <location>
        <begin position="725"/>
        <end position="743"/>
    </location>
</feature>
<name>A0ABQ8PEN6_9FUNG</name>
<gene>
    <name evidence="3" type="ORF">EDC05_005759</name>
</gene>
<organism evidence="3 4">
    <name type="scientific">Coemansia umbellata</name>
    <dbReference type="NCBI Taxonomy" id="1424467"/>
    <lineage>
        <taxon>Eukaryota</taxon>
        <taxon>Fungi</taxon>
        <taxon>Fungi incertae sedis</taxon>
        <taxon>Zoopagomycota</taxon>
        <taxon>Kickxellomycotina</taxon>
        <taxon>Kickxellomycetes</taxon>
        <taxon>Kickxellales</taxon>
        <taxon>Kickxellaceae</taxon>
        <taxon>Coemansia</taxon>
    </lineage>
</organism>
<dbReference type="Proteomes" id="UP001151295">
    <property type="component" value="Unassembled WGS sequence"/>
</dbReference>
<evidence type="ECO:0000256" key="1">
    <source>
        <dbReference type="ARBA" id="ARBA00009884"/>
    </source>
</evidence>
<evidence type="ECO:0000313" key="3">
    <source>
        <dbReference type="EMBL" id="KAJ1987569.1"/>
    </source>
</evidence>